<reference evidence="1" key="1">
    <citation type="submission" date="2018-01" db="EMBL/GenBank/DDBJ databases">
        <title>Genomic characterization of Leptospira inadai serogroup Lyme isolated from captured rat in Brazil and comparative analysis with human reference strain.</title>
        <authorList>
            <person name="Moreno L.Z."/>
            <person name="Loureiro A.P."/>
            <person name="Miraglia F."/>
            <person name="Kremer F.S."/>
            <person name="Eslabao M.R."/>
            <person name="Dellagostin O.A."/>
            <person name="Lilenbaum W."/>
            <person name="Moreno A.M."/>
        </authorList>
    </citation>
    <scope>NUCLEOTIDE SEQUENCE [LARGE SCALE GENOMIC DNA]</scope>
    <source>
        <strain evidence="1">M34/99</strain>
    </source>
</reference>
<dbReference type="Proteomes" id="UP000094669">
    <property type="component" value="Unassembled WGS sequence"/>
</dbReference>
<protein>
    <submittedName>
        <fullName evidence="1">Uncharacterized protein</fullName>
    </submittedName>
</protein>
<evidence type="ECO:0000313" key="1">
    <source>
        <dbReference type="EMBL" id="PNV72833.1"/>
    </source>
</evidence>
<evidence type="ECO:0000313" key="2">
    <source>
        <dbReference type="Proteomes" id="UP000094669"/>
    </source>
</evidence>
<keyword evidence="2" id="KW-1185">Reference proteome</keyword>
<accession>A0ABX4YE39</accession>
<comment type="caution">
    <text evidence="1">The sequence shown here is derived from an EMBL/GenBank/DDBJ whole genome shotgun (WGS) entry which is preliminary data.</text>
</comment>
<gene>
    <name evidence="1" type="ORF">BES34_018410</name>
</gene>
<sequence>MIRNSKKRSSVGLFAFSRTKKRLPVINYPANLFLTRTRYGLLKSDLKPDSESRTRPFPSIRN</sequence>
<organism evidence="1 2">
    <name type="scientific">Leptospira inadai serovar Lyme</name>
    <dbReference type="NCBI Taxonomy" id="293084"/>
    <lineage>
        <taxon>Bacteria</taxon>
        <taxon>Pseudomonadati</taxon>
        <taxon>Spirochaetota</taxon>
        <taxon>Spirochaetia</taxon>
        <taxon>Leptospirales</taxon>
        <taxon>Leptospiraceae</taxon>
        <taxon>Leptospira</taxon>
    </lineage>
</organism>
<dbReference type="EMBL" id="MCRM02000027">
    <property type="protein sequence ID" value="PNV72833.1"/>
    <property type="molecule type" value="Genomic_DNA"/>
</dbReference>
<proteinExistence type="predicted"/>
<name>A0ABX4YE39_9LEPT</name>